<reference evidence="1 2" key="1">
    <citation type="submission" date="2024-03" db="EMBL/GenBank/DDBJ databases">
        <title>Human intestinal bacterial collection.</title>
        <authorList>
            <person name="Pauvert C."/>
            <person name="Hitch T.C.A."/>
            <person name="Clavel T."/>
        </authorList>
    </citation>
    <scope>NUCLEOTIDE SEQUENCE [LARGE SCALE GENOMIC DNA]</scope>
    <source>
        <strain evidence="1 2">CLA-JM-H11</strain>
    </source>
</reference>
<dbReference type="PROSITE" id="PS51273">
    <property type="entry name" value="GATASE_TYPE_1"/>
    <property type="match status" value="1"/>
</dbReference>
<sequence length="240" mass="25330">MKPVIGIVTGQMGGEVPRFAVPCAYVRAVERAGGLALQLPVSAATDGEVLQQWLSLCGGFLLAGGGDVAPAYYGQSPIPQIGPTSRLRDNVELSLCRAAQRAGKPVLGICRGIQVLNVAFGGTLWQDIPVQCRGAICHAQSPENRGELFHSIGIAPGSVLAGVMGSTRQECNSFHHQAVRDVASGFLAVAHAPDGVIEAVEDTRGLMLGVQWHAEELEAQFPSHAALFQWLVEKAKSEAM</sequence>
<dbReference type="PANTHER" id="PTHR43235:SF1">
    <property type="entry name" value="GLUTAMINE AMIDOTRANSFERASE PB2B2.05-RELATED"/>
    <property type="match status" value="1"/>
</dbReference>
<dbReference type="CDD" id="cd01745">
    <property type="entry name" value="GATase1_2"/>
    <property type="match status" value="1"/>
</dbReference>
<accession>A0ABV1GC43</accession>
<evidence type="ECO:0000313" key="2">
    <source>
        <dbReference type="Proteomes" id="UP001477672"/>
    </source>
</evidence>
<protein>
    <submittedName>
        <fullName evidence="1">Gamma-glutamyl-gamma-aminobutyrate hydrolase family protein</fullName>
    </submittedName>
</protein>
<dbReference type="InterPro" id="IPR029062">
    <property type="entry name" value="Class_I_gatase-like"/>
</dbReference>
<dbReference type="GO" id="GO:0016787">
    <property type="term" value="F:hydrolase activity"/>
    <property type="evidence" value="ECO:0007669"/>
    <property type="project" value="UniProtKB-KW"/>
</dbReference>
<dbReference type="PANTHER" id="PTHR43235">
    <property type="entry name" value="GLUTAMINE AMIDOTRANSFERASE PB2B2.05-RELATED"/>
    <property type="match status" value="1"/>
</dbReference>
<comment type="caution">
    <text evidence="1">The sequence shown here is derived from an EMBL/GenBank/DDBJ whole genome shotgun (WGS) entry which is preliminary data.</text>
</comment>
<dbReference type="Proteomes" id="UP001477672">
    <property type="component" value="Unassembled WGS sequence"/>
</dbReference>
<dbReference type="RefSeq" id="WP_349214808.1">
    <property type="nucleotide sequence ID" value="NZ_JBBMFA010000052.1"/>
</dbReference>
<dbReference type="EMBL" id="JBBMFA010000052">
    <property type="protein sequence ID" value="MEQ2519380.1"/>
    <property type="molecule type" value="Genomic_DNA"/>
</dbReference>
<evidence type="ECO:0000313" key="1">
    <source>
        <dbReference type="EMBL" id="MEQ2519380.1"/>
    </source>
</evidence>
<dbReference type="InterPro" id="IPR044668">
    <property type="entry name" value="PuuD-like"/>
</dbReference>
<keyword evidence="2" id="KW-1185">Reference proteome</keyword>
<dbReference type="InterPro" id="IPR011697">
    <property type="entry name" value="Peptidase_C26"/>
</dbReference>
<dbReference type="SUPFAM" id="SSF52317">
    <property type="entry name" value="Class I glutamine amidotransferase-like"/>
    <property type="match status" value="1"/>
</dbReference>
<name>A0ABV1GC43_9FIRM</name>
<proteinExistence type="predicted"/>
<gene>
    <name evidence="1" type="ORF">WMO24_02845</name>
</gene>
<dbReference type="Gene3D" id="3.40.50.880">
    <property type="match status" value="1"/>
</dbReference>
<keyword evidence="1" id="KW-0378">Hydrolase</keyword>
<organism evidence="1 2">
    <name type="scientific">Ruthenibacterium intestinale</name>
    <dbReference type="NCBI Taxonomy" id="3133163"/>
    <lineage>
        <taxon>Bacteria</taxon>
        <taxon>Bacillati</taxon>
        <taxon>Bacillota</taxon>
        <taxon>Clostridia</taxon>
        <taxon>Eubacteriales</taxon>
        <taxon>Oscillospiraceae</taxon>
        <taxon>Ruthenibacterium</taxon>
    </lineage>
</organism>
<dbReference type="Pfam" id="PF07722">
    <property type="entry name" value="Peptidase_C26"/>
    <property type="match status" value="1"/>
</dbReference>